<evidence type="ECO:0000313" key="3">
    <source>
        <dbReference type="Proteomes" id="UP000325780"/>
    </source>
</evidence>
<sequence length="79" mass="8835">MYVKPMLYCLNLLSSLTWLEQVEWTRQSVPCKHQGTKLSGLVAQRFIHGCPKKCQLSQTGSPASEIHSSQATCRPTCVI</sequence>
<evidence type="ECO:0000313" key="2">
    <source>
        <dbReference type="EMBL" id="KAE8146318.1"/>
    </source>
</evidence>
<proteinExistence type="predicted"/>
<accession>A0A5N6TIW8</accession>
<feature type="signal peptide" evidence="1">
    <location>
        <begin position="1"/>
        <end position="21"/>
    </location>
</feature>
<dbReference type="AlphaFoldDB" id="A0A5N6TIW8"/>
<evidence type="ECO:0008006" key="4">
    <source>
        <dbReference type="Google" id="ProtNLM"/>
    </source>
</evidence>
<keyword evidence="3" id="KW-1185">Reference proteome</keyword>
<organism evidence="2 3">
    <name type="scientific">Aspergillus avenaceus</name>
    <dbReference type="NCBI Taxonomy" id="36643"/>
    <lineage>
        <taxon>Eukaryota</taxon>
        <taxon>Fungi</taxon>
        <taxon>Dikarya</taxon>
        <taxon>Ascomycota</taxon>
        <taxon>Pezizomycotina</taxon>
        <taxon>Eurotiomycetes</taxon>
        <taxon>Eurotiomycetidae</taxon>
        <taxon>Eurotiales</taxon>
        <taxon>Aspergillaceae</taxon>
        <taxon>Aspergillus</taxon>
        <taxon>Aspergillus subgen. Circumdati</taxon>
    </lineage>
</organism>
<reference evidence="2 3" key="1">
    <citation type="submission" date="2019-04" db="EMBL/GenBank/DDBJ databases">
        <title>Friends and foes A comparative genomics study of 23 Aspergillus species from section Flavi.</title>
        <authorList>
            <consortium name="DOE Joint Genome Institute"/>
            <person name="Kjaerbolling I."/>
            <person name="Vesth T."/>
            <person name="Frisvad J.C."/>
            <person name="Nybo J.L."/>
            <person name="Theobald S."/>
            <person name="Kildgaard S."/>
            <person name="Isbrandt T."/>
            <person name="Kuo A."/>
            <person name="Sato A."/>
            <person name="Lyhne E.K."/>
            <person name="Kogle M.E."/>
            <person name="Wiebenga A."/>
            <person name="Kun R.S."/>
            <person name="Lubbers R.J."/>
            <person name="Makela M.R."/>
            <person name="Barry K."/>
            <person name="Chovatia M."/>
            <person name="Clum A."/>
            <person name="Daum C."/>
            <person name="Haridas S."/>
            <person name="He G."/>
            <person name="LaButti K."/>
            <person name="Lipzen A."/>
            <person name="Mondo S."/>
            <person name="Riley R."/>
            <person name="Salamov A."/>
            <person name="Simmons B.A."/>
            <person name="Magnuson J.K."/>
            <person name="Henrissat B."/>
            <person name="Mortensen U.H."/>
            <person name="Larsen T.O."/>
            <person name="Devries R.P."/>
            <person name="Grigoriev I.V."/>
            <person name="Machida M."/>
            <person name="Baker S.E."/>
            <person name="Andersen M.R."/>
        </authorList>
    </citation>
    <scope>NUCLEOTIDE SEQUENCE [LARGE SCALE GENOMIC DNA]</scope>
    <source>
        <strain evidence="2 3">IBT 18842</strain>
    </source>
</reference>
<keyword evidence="1" id="KW-0732">Signal</keyword>
<protein>
    <recommendedName>
        <fullName evidence="4">Secreted protein</fullName>
    </recommendedName>
</protein>
<name>A0A5N6TIW8_ASPAV</name>
<dbReference type="Proteomes" id="UP000325780">
    <property type="component" value="Unassembled WGS sequence"/>
</dbReference>
<evidence type="ECO:0000256" key="1">
    <source>
        <dbReference type="SAM" id="SignalP"/>
    </source>
</evidence>
<gene>
    <name evidence="2" type="ORF">BDV25DRAFT_162733</name>
</gene>
<feature type="chain" id="PRO_5024791726" description="Secreted protein" evidence="1">
    <location>
        <begin position="22"/>
        <end position="79"/>
    </location>
</feature>
<dbReference type="EMBL" id="ML742271">
    <property type="protein sequence ID" value="KAE8146318.1"/>
    <property type="molecule type" value="Genomic_DNA"/>
</dbReference>